<dbReference type="EMBL" id="BOOK01000065">
    <property type="protein sequence ID" value="GII05267.1"/>
    <property type="molecule type" value="Genomic_DNA"/>
</dbReference>
<dbReference type="RefSeq" id="WP_203879488.1">
    <property type="nucleotide sequence ID" value="NZ_BOOK01000065.1"/>
</dbReference>
<comment type="caution">
    <text evidence="1">The sequence shown here is derived from an EMBL/GenBank/DDBJ whole genome shotgun (WGS) entry which is preliminary data.</text>
</comment>
<dbReference type="Proteomes" id="UP000634476">
    <property type="component" value="Unassembled WGS sequence"/>
</dbReference>
<evidence type="ECO:0000313" key="1">
    <source>
        <dbReference type="EMBL" id="GII05267.1"/>
    </source>
</evidence>
<organism evidence="1 2">
    <name type="scientific">Planobispora takensis</name>
    <dbReference type="NCBI Taxonomy" id="1367882"/>
    <lineage>
        <taxon>Bacteria</taxon>
        <taxon>Bacillati</taxon>
        <taxon>Actinomycetota</taxon>
        <taxon>Actinomycetes</taxon>
        <taxon>Streptosporangiales</taxon>
        <taxon>Streptosporangiaceae</taxon>
        <taxon>Planobispora</taxon>
    </lineage>
</organism>
<protein>
    <submittedName>
        <fullName evidence="1">Uncharacterized protein</fullName>
    </submittedName>
</protein>
<name>A0A8J3T390_9ACTN</name>
<reference evidence="1" key="1">
    <citation type="submission" date="2021-01" db="EMBL/GenBank/DDBJ databases">
        <title>Whole genome shotgun sequence of Planobispora takensis NBRC 109077.</title>
        <authorList>
            <person name="Komaki H."/>
            <person name="Tamura T."/>
        </authorList>
    </citation>
    <scope>NUCLEOTIDE SEQUENCE</scope>
    <source>
        <strain evidence="1">NBRC 109077</strain>
    </source>
</reference>
<sequence length="73" mass="7601">MPCLPAPALCSPAGALCEPGSGQRYAGWGLTTVKDFPDDLSCADLTGVKADGVDLISVRLDRAMRNALARPAR</sequence>
<accession>A0A8J3T390</accession>
<evidence type="ECO:0000313" key="2">
    <source>
        <dbReference type="Proteomes" id="UP000634476"/>
    </source>
</evidence>
<gene>
    <name evidence="1" type="ORF">Pta02_72750</name>
</gene>
<proteinExistence type="predicted"/>
<keyword evidence="2" id="KW-1185">Reference proteome</keyword>
<dbReference type="AlphaFoldDB" id="A0A8J3T390"/>